<organism evidence="3 4">
    <name type="scientific">Myceligenerans salitolerans</name>
    <dbReference type="NCBI Taxonomy" id="1230528"/>
    <lineage>
        <taxon>Bacteria</taxon>
        <taxon>Bacillati</taxon>
        <taxon>Actinomycetota</taxon>
        <taxon>Actinomycetes</taxon>
        <taxon>Micrococcales</taxon>
        <taxon>Promicromonosporaceae</taxon>
        <taxon>Myceligenerans</taxon>
    </lineage>
</organism>
<feature type="region of interest" description="Disordered" evidence="1">
    <location>
        <begin position="94"/>
        <end position="118"/>
    </location>
</feature>
<feature type="compositionally biased region" description="Basic and acidic residues" evidence="1">
    <location>
        <begin position="94"/>
        <end position="108"/>
    </location>
</feature>
<feature type="region of interest" description="Disordered" evidence="1">
    <location>
        <begin position="384"/>
        <end position="420"/>
    </location>
</feature>
<reference evidence="3 4" key="1">
    <citation type="submission" date="2021-03" db="EMBL/GenBank/DDBJ databases">
        <authorList>
            <person name="Xin L."/>
        </authorList>
    </citation>
    <scope>NUCLEOTIDE SEQUENCE [LARGE SCALE GENOMIC DNA]</scope>
    <source>
        <strain evidence="3 4">XHU 5031</strain>
    </source>
</reference>
<evidence type="ECO:0000313" key="4">
    <source>
        <dbReference type="Proteomes" id="UP000664617"/>
    </source>
</evidence>
<dbReference type="Pfam" id="PF18986">
    <property type="entry name" value="DUF5719"/>
    <property type="match status" value="1"/>
</dbReference>
<dbReference type="Proteomes" id="UP000664617">
    <property type="component" value="Unassembled WGS sequence"/>
</dbReference>
<gene>
    <name evidence="3" type="ORF">J0911_08925</name>
</gene>
<name>A0ABS3I825_9MICO</name>
<comment type="caution">
    <text evidence="3">The sequence shown here is derived from an EMBL/GenBank/DDBJ whole genome shotgun (WGS) entry which is preliminary data.</text>
</comment>
<evidence type="ECO:0000256" key="1">
    <source>
        <dbReference type="SAM" id="MobiDB-lite"/>
    </source>
</evidence>
<dbReference type="RefSeq" id="WP_207275122.1">
    <property type="nucleotide sequence ID" value="NZ_JAFMPK010000035.1"/>
</dbReference>
<sequence length="539" mass="53451">MTAWRTTRRVGAHAISVACVAAVAMLAQHVPGDATGTVPPRTVETAPGETTLVCPSPAELVQEDVGDDQFDASPVETESGLAVAAEAPDVVGLDGRESTVEDDGRAAEGEGSGDGTGAEAARVVRAGPGAVAAATATSVTTAGDLRGLVAGACREPAIEHWLVGGSSEVGSSSRLLLQNPGRTAASVSLEVWGPSGAVTLGGQAVVVVPAGQQVSTTLEAIAPQQGRIVVHAVSQGARVAAYLQHHRIDGLVPQGADLVTGGAAPASAVAVVGVDSRGESVEDPGAPAIRLLAPGDHDGTVRLSVYGKDGREWLRGIDEISLHAGAVTDIPLGGLPRGRYAVVVDAAVPVVAGGLVHRRGSAPEDSPVGEDPYDTAWIAGQAVDDGGAAGMSDGTDDGDAGAGADTAGGEAGARQPSSGLLAVPDDVSWAVNVAAVPAARGEDTDPTGTAEVTVTGYAADGTETGTHDVEIPAGEDVDLSDESLEPLGDDVAAIGLTAGGDTPAVWSLRLTDGSLIATLTPPKTAATESTVAVRDVVAD</sequence>
<dbReference type="InterPro" id="IPR043777">
    <property type="entry name" value="DUF5719"/>
</dbReference>
<feature type="signal peptide" evidence="2">
    <location>
        <begin position="1"/>
        <end position="29"/>
    </location>
</feature>
<accession>A0ABS3I825</accession>
<reference evidence="4" key="2">
    <citation type="submission" date="2023-07" db="EMBL/GenBank/DDBJ databases">
        <title>Myceligenerans salitolerans sp. nov., a halotolerant actinomycete isolated from a salt lake in Xinjiang, China.</title>
        <authorList>
            <person name="Guan T."/>
        </authorList>
    </citation>
    <scope>NUCLEOTIDE SEQUENCE [LARGE SCALE GENOMIC DNA]</scope>
    <source>
        <strain evidence="4">XHU 5031</strain>
    </source>
</reference>
<evidence type="ECO:0000313" key="3">
    <source>
        <dbReference type="EMBL" id="MBO0609153.1"/>
    </source>
</evidence>
<feature type="chain" id="PRO_5045677593" description="Secreted protein" evidence="2">
    <location>
        <begin position="30"/>
        <end position="539"/>
    </location>
</feature>
<keyword evidence="2" id="KW-0732">Signal</keyword>
<dbReference type="EMBL" id="JAFMPK010000035">
    <property type="protein sequence ID" value="MBO0609153.1"/>
    <property type="molecule type" value="Genomic_DNA"/>
</dbReference>
<protein>
    <recommendedName>
        <fullName evidence="5">Secreted protein</fullName>
    </recommendedName>
</protein>
<evidence type="ECO:0008006" key="5">
    <source>
        <dbReference type="Google" id="ProtNLM"/>
    </source>
</evidence>
<keyword evidence="4" id="KW-1185">Reference proteome</keyword>
<feature type="compositionally biased region" description="Low complexity" evidence="1">
    <location>
        <begin position="384"/>
        <end position="393"/>
    </location>
</feature>
<evidence type="ECO:0000256" key="2">
    <source>
        <dbReference type="SAM" id="SignalP"/>
    </source>
</evidence>
<proteinExistence type="predicted"/>